<evidence type="ECO:0000313" key="1">
    <source>
        <dbReference type="EMBL" id="ODQ48947.1"/>
    </source>
</evidence>
<reference evidence="1 2" key="1">
    <citation type="journal article" date="2016" name="Proc. Natl. Acad. Sci. U.S.A.">
        <title>Comparative genomics of biotechnologically important yeasts.</title>
        <authorList>
            <person name="Riley R."/>
            <person name="Haridas S."/>
            <person name="Wolfe K.H."/>
            <person name="Lopes M.R."/>
            <person name="Hittinger C.T."/>
            <person name="Goeker M."/>
            <person name="Salamov A.A."/>
            <person name="Wisecaver J.H."/>
            <person name="Long T.M."/>
            <person name="Calvey C.H."/>
            <person name="Aerts A.L."/>
            <person name="Barry K.W."/>
            <person name="Choi C."/>
            <person name="Clum A."/>
            <person name="Coughlan A.Y."/>
            <person name="Deshpande S."/>
            <person name="Douglass A.P."/>
            <person name="Hanson S.J."/>
            <person name="Klenk H.-P."/>
            <person name="LaButti K.M."/>
            <person name="Lapidus A."/>
            <person name="Lindquist E.A."/>
            <person name="Lipzen A.M."/>
            <person name="Meier-Kolthoff J.P."/>
            <person name="Ohm R.A."/>
            <person name="Otillar R.P."/>
            <person name="Pangilinan J.L."/>
            <person name="Peng Y."/>
            <person name="Rokas A."/>
            <person name="Rosa C.A."/>
            <person name="Scheuner C."/>
            <person name="Sibirny A.A."/>
            <person name="Slot J.C."/>
            <person name="Stielow J.B."/>
            <person name="Sun H."/>
            <person name="Kurtzman C.P."/>
            <person name="Blackwell M."/>
            <person name="Grigoriev I.V."/>
            <person name="Jeffries T.W."/>
        </authorList>
    </citation>
    <scope>NUCLEOTIDE SEQUENCE [LARGE SCALE GENOMIC DNA]</scope>
    <source>
        <strain evidence="1 2">NRRL Y-2026</strain>
    </source>
</reference>
<dbReference type="InterPro" id="IPR013726">
    <property type="entry name" value="Mitofissin"/>
</dbReference>
<proteinExistence type="predicted"/>
<dbReference type="OrthoDB" id="16824at2759"/>
<dbReference type="PANTHER" id="PTHR28075:SF1">
    <property type="entry name" value="DUF1748-DOMAIN-CONTAINING PROTEIN"/>
    <property type="match status" value="1"/>
</dbReference>
<name>A0A1E3NS34_9ASCO</name>
<dbReference type="Proteomes" id="UP000094455">
    <property type="component" value="Unassembled WGS sequence"/>
</dbReference>
<evidence type="ECO:0000313" key="2">
    <source>
        <dbReference type="Proteomes" id="UP000094455"/>
    </source>
</evidence>
<dbReference type="GeneID" id="30177072"/>
<accession>A0A1E3NS34</accession>
<dbReference type="PANTHER" id="PTHR28075">
    <property type="entry name" value="CHROMOSOME 16, WHOLE GENOME SHOTGUN SEQUENCE"/>
    <property type="match status" value="1"/>
</dbReference>
<dbReference type="RefSeq" id="XP_019020060.1">
    <property type="nucleotide sequence ID" value="XM_019160385.1"/>
</dbReference>
<organism evidence="1 2">
    <name type="scientific">Pichia membranifaciens NRRL Y-2026</name>
    <dbReference type="NCBI Taxonomy" id="763406"/>
    <lineage>
        <taxon>Eukaryota</taxon>
        <taxon>Fungi</taxon>
        <taxon>Dikarya</taxon>
        <taxon>Ascomycota</taxon>
        <taxon>Saccharomycotina</taxon>
        <taxon>Pichiomycetes</taxon>
        <taxon>Pichiales</taxon>
        <taxon>Pichiaceae</taxon>
        <taxon>Pichia</taxon>
    </lineage>
</organism>
<dbReference type="Pfam" id="PF08520">
    <property type="entry name" value="Mitofissin"/>
    <property type="match status" value="1"/>
</dbReference>
<dbReference type="GO" id="GO:0005737">
    <property type="term" value="C:cytoplasm"/>
    <property type="evidence" value="ECO:0007669"/>
    <property type="project" value="TreeGrafter"/>
</dbReference>
<protein>
    <submittedName>
        <fullName evidence="1">Uncharacterized protein</fullName>
    </submittedName>
</protein>
<dbReference type="AlphaFoldDB" id="A0A1E3NS34"/>
<feature type="non-terminal residue" evidence="1">
    <location>
        <position position="1"/>
    </location>
</feature>
<keyword evidence="2" id="KW-1185">Reference proteome</keyword>
<gene>
    <name evidence="1" type="ORF">PICMEDRAFT_14463</name>
</gene>
<dbReference type="STRING" id="763406.A0A1E3NS34"/>
<sequence length="55" mass="6344">MSGIKKNTGITPDVALIGEPNVEYYVTKYFDYGDFVYDNAVTFMKTSKYFVKNLF</sequence>
<dbReference type="EMBL" id="KV454001">
    <property type="protein sequence ID" value="ODQ48947.1"/>
    <property type="molecule type" value="Genomic_DNA"/>
</dbReference>